<dbReference type="InterPro" id="IPR005861">
    <property type="entry name" value="HisP_aminotrans"/>
</dbReference>
<dbReference type="PROSITE" id="PS00599">
    <property type="entry name" value="AA_TRANSFER_CLASS_2"/>
    <property type="match status" value="1"/>
</dbReference>
<comment type="subunit">
    <text evidence="4 9">Homodimer.</text>
</comment>
<proteinExistence type="inferred from homology"/>
<accession>A0AAW8AYB0</accession>
<evidence type="ECO:0000313" key="11">
    <source>
        <dbReference type="EMBL" id="MDP1519737.1"/>
    </source>
</evidence>
<reference evidence="11" key="1">
    <citation type="journal article" date="2010" name="Int. J. Syst. Evol. Microbiol.">
        <title>Porticoccus litoralis gen. nov., sp. nov., a gammaproteobacterium isolated from the Yellow Sea.</title>
        <authorList>
            <person name="Oh H.M."/>
            <person name="Kim H."/>
            <person name="Kim K.M."/>
            <person name="Min G.S."/>
            <person name="Cho J.C."/>
        </authorList>
    </citation>
    <scope>NUCLEOTIDE SEQUENCE</scope>
    <source>
        <strain evidence="11">DSM 25064</strain>
    </source>
</reference>
<dbReference type="PANTHER" id="PTHR43643">
    <property type="entry name" value="HISTIDINOL-PHOSPHATE AMINOTRANSFERASE 2"/>
    <property type="match status" value="1"/>
</dbReference>
<dbReference type="AlphaFoldDB" id="A0AAW8AYB0"/>
<dbReference type="HAMAP" id="MF_01023">
    <property type="entry name" value="HisC_aminotrans_2"/>
    <property type="match status" value="1"/>
</dbReference>
<comment type="cofactor">
    <cofactor evidence="1 9">
        <name>pyridoxal 5'-phosphate</name>
        <dbReference type="ChEBI" id="CHEBI:597326"/>
    </cofactor>
</comment>
<evidence type="ECO:0000256" key="5">
    <source>
        <dbReference type="ARBA" id="ARBA00022576"/>
    </source>
</evidence>
<evidence type="ECO:0000256" key="4">
    <source>
        <dbReference type="ARBA" id="ARBA00011738"/>
    </source>
</evidence>
<feature type="domain" description="Aminotransferase class I/classII large" evidence="10">
    <location>
        <begin position="36"/>
        <end position="359"/>
    </location>
</feature>
<dbReference type="GO" id="GO:0000105">
    <property type="term" value="P:L-histidine biosynthetic process"/>
    <property type="evidence" value="ECO:0007669"/>
    <property type="project" value="UniProtKB-UniRule"/>
</dbReference>
<dbReference type="InterPro" id="IPR015422">
    <property type="entry name" value="PyrdxlP-dep_Trfase_small"/>
</dbReference>
<keyword evidence="12" id="KW-1185">Reference proteome</keyword>
<evidence type="ECO:0000256" key="8">
    <source>
        <dbReference type="ARBA" id="ARBA00047481"/>
    </source>
</evidence>
<dbReference type="InterPro" id="IPR050106">
    <property type="entry name" value="HistidinolP_aminotransfase"/>
</dbReference>
<dbReference type="Gene3D" id="3.40.640.10">
    <property type="entry name" value="Type I PLP-dependent aspartate aminotransferase-like (Major domain)"/>
    <property type="match status" value="1"/>
</dbReference>
<evidence type="ECO:0000256" key="1">
    <source>
        <dbReference type="ARBA" id="ARBA00001933"/>
    </source>
</evidence>
<comment type="pathway">
    <text evidence="2 9">Amino-acid biosynthesis; L-histidine biosynthesis; L-histidine from 5-phospho-alpha-D-ribose 1-diphosphate: step 7/9.</text>
</comment>
<dbReference type="Pfam" id="PF00155">
    <property type="entry name" value="Aminotran_1_2"/>
    <property type="match status" value="1"/>
</dbReference>
<keyword evidence="6 9" id="KW-0808">Transferase</keyword>
<dbReference type="Gene3D" id="3.90.1150.10">
    <property type="entry name" value="Aspartate Aminotransferase, domain 1"/>
    <property type="match status" value="1"/>
</dbReference>
<evidence type="ECO:0000256" key="7">
    <source>
        <dbReference type="ARBA" id="ARBA00022898"/>
    </source>
</evidence>
<evidence type="ECO:0000256" key="6">
    <source>
        <dbReference type="ARBA" id="ARBA00022679"/>
    </source>
</evidence>
<name>A0AAW8AYB0_9GAMM</name>
<dbReference type="InterPro" id="IPR015421">
    <property type="entry name" value="PyrdxlP-dep_Trfase_major"/>
</dbReference>
<dbReference type="GO" id="GO:0030170">
    <property type="term" value="F:pyridoxal phosphate binding"/>
    <property type="evidence" value="ECO:0007669"/>
    <property type="project" value="InterPro"/>
</dbReference>
<comment type="similarity">
    <text evidence="3 9">Belongs to the class-II pyridoxal-phosphate-dependent aminotransferase family. Histidinol-phosphate aminotransferase subfamily.</text>
</comment>
<keyword evidence="9" id="KW-0368">Histidine biosynthesis</keyword>
<protein>
    <recommendedName>
        <fullName evidence="9">Histidinol-phosphate aminotransferase</fullName>
        <ecNumber evidence="9">2.6.1.9</ecNumber>
    </recommendedName>
    <alternativeName>
        <fullName evidence="9">Imidazole acetol-phosphate transaminase</fullName>
    </alternativeName>
</protein>
<keyword evidence="9" id="KW-0028">Amino-acid biosynthesis</keyword>
<evidence type="ECO:0000259" key="10">
    <source>
        <dbReference type="Pfam" id="PF00155"/>
    </source>
</evidence>
<comment type="caution">
    <text evidence="11">The sequence shown here is derived from an EMBL/GenBank/DDBJ whole genome shotgun (WGS) entry which is preliminary data.</text>
</comment>
<keyword evidence="5 9" id="KW-0032">Aminotransferase</keyword>
<dbReference type="Proteomes" id="UP001178354">
    <property type="component" value="Unassembled WGS sequence"/>
</dbReference>
<dbReference type="InterPro" id="IPR004839">
    <property type="entry name" value="Aminotransferase_I/II_large"/>
</dbReference>
<evidence type="ECO:0000256" key="3">
    <source>
        <dbReference type="ARBA" id="ARBA00007970"/>
    </source>
</evidence>
<keyword evidence="7 9" id="KW-0663">Pyridoxal phosphate</keyword>
<dbReference type="GO" id="GO:0004400">
    <property type="term" value="F:histidinol-phosphate transaminase activity"/>
    <property type="evidence" value="ECO:0007669"/>
    <property type="project" value="UniProtKB-UniRule"/>
</dbReference>
<evidence type="ECO:0000313" key="12">
    <source>
        <dbReference type="Proteomes" id="UP001178354"/>
    </source>
</evidence>
<evidence type="ECO:0000256" key="9">
    <source>
        <dbReference type="HAMAP-Rule" id="MF_01023"/>
    </source>
</evidence>
<comment type="catalytic activity">
    <reaction evidence="8 9">
        <text>L-histidinol phosphate + 2-oxoglutarate = 3-(imidazol-4-yl)-2-oxopropyl phosphate + L-glutamate</text>
        <dbReference type="Rhea" id="RHEA:23744"/>
        <dbReference type="ChEBI" id="CHEBI:16810"/>
        <dbReference type="ChEBI" id="CHEBI:29985"/>
        <dbReference type="ChEBI" id="CHEBI:57766"/>
        <dbReference type="ChEBI" id="CHEBI:57980"/>
        <dbReference type="EC" id="2.6.1.9"/>
    </reaction>
</comment>
<organism evidence="11 12">
    <name type="scientific">Porticoccus litoralis</name>
    <dbReference type="NCBI Taxonomy" id="434086"/>
    <lineage>
        <taxon>Bacteria</taxon>
        <taxon>Pseudomonadati</taxon>
        <taxon>Pseudomonadota</taxon>
        <taxon>Gammaproteobacteria</taxon>
        <taxon>Cellvibrionales</taxon>
        <taxon>Porticoccaceae</taxon>
        <taxon>Porticoccus</taxon>
    </lineage>
</organism>
<dbReference type="EC" id="2.6.1.9" evidence="9"/>
<dbReference type="NCBIfam" id="TIGR01141">
    <property type="entry name" value="hisC"/>
    <property type="match status" value="1"/>
</dbReference>
<reference evidence="11" key="2">
    <citation type="submission" date="2023-08" db="EMBL/GenBank/DDBJ databases">
        <authorList>
            <person name="Luo J."/>
        </authorList>
    </citation>
    <scope>NUCLEOTIDE SEQUENCE</scope>
    <source>
        <strain evidence="11">DSM 25064</strain>
    </source>
</reference>
<dbReference type="EMBL" id="JAUUUU010000001">
    <property type="protein sequence ID" value="MDP1519737.1"/>
    <property type="molecule type" value="Genomic_DNA"/>
</dbReference>
<dbReference type="CDD" id="cd00609">
    <property type="entry name" value="AAT_like"/>
    <property type="match status" value="1"/>
</dbReference>
<dbReference type="SUPFAM" id="SSF53383">
    <property type="entry name" value="PLP-dependent transferases"/>
    <property type="match status" value="1"/>
</dbReference>
<feature type="modified residue" description="N6-(pyridoxal phosphate)lysine" evidence="9">
    <location>
        <position position="228"/>
    </location>
</feature>
<dbReference type="PANTHER" id="PTHR43643:SF3">
    <property type="entry name" value="HISTIDINOL-PHOSPHATE AMINOTRANSFERASE"/>
    <property type="match status" value="1"/>
</dbReference>
<gene>
    <name evidence="9 11" type="primary">hisC</name>
    <name evidence="11" type="ORF">Q8A57_02005</name>
</gene>
<sequence length="371" mass="40340">MSVDLKSLALPGVQHLQPYQGGMPVEELERELGISDVIKLASNENPLGLSTKAREAVDRVLKDGARYPDGNGYYLKNALAKQLGVCANQLTLGNGSNDVLELLARGFLGQQHNAVVSEHAFVVYQLVITAQNAHVVIVPAKQWGHDLEAMAEAVDSQTRLLFIANPNNPTGTWAPLSSVERLLQSVPPHVLVVLDEAYFEYVDEAGYGSAIELIKQYPNLVVTRTFSKAYGLAALRVGYAVSHPDVADILNRLRQPFNVNGLALAAAQAVLADEEYLQNSIEMNRQGYQQLTSGFEKLGLDYIPSAGNFVAVQVPGDASELYRSLLQKGIIVRPIALYGMPNHLRVSIGLPEENERFLNTLSQLLSDGGAV</sequence>
<evidence type="ECO:0000256" key="2">
    <source>
        <dbReference type="ARBA" id="ARBA00005011"/>
    </source>
</evidence>
<dbReference type="InterPro" id="IPR001917">
    <property type="entry name" value="Aminotrans_II_pyridoxalP_BS"/>
</dbReference>
<dbReference type="RefSeq" id="WP_305169246.1">
    <property type="nucleotide sequence ID" value="NZ_JAUUUU010000001.1"/>
</dbReference>
<dbReference type="InterPro" id="IPR015424">
    <property type="entry name" value="PyrdxlP-dep_Trfase"/>
</dbReference>